<evidence type="ECO:0008006" key="6">
    <source>
        <dbReference type="Google" id="ProtNLM"/>
    </source>
</evidence>
<dbReference type="PANTHER" id="PTHR44227">
    <property type="match status" value="1"/>
</dbReference>
<dbReference type="EMBL" id="CP061799">
    <property type="protein sequence ID" value="QTA81886.1"/>
    <property type="molecule type" value="Genomic_DNA"/>
</dbReference>
<feature type="transmembrane region" description="Helical" evidence="3">
    <location>
        <begin position="127"/>
        <end position="144"/>
    </location>
</feature>
<name>A0A975BAA4_9BACT</name>
<evidence type="ECO:0000313" key="4">
    <source>
        <dbReference type="EMBL" id="QTA81886.1"/>
    </source>
</evidence>
<feature type="transmembrane region" description="Helical" evidence="3">
    <location>
        <begin position="321"/>
        <end position="339"/>
    </location>
</feature>
<protein>
    <recommendedName>
        <fullName evidence="6">Glycosyltransferase RgtA/B/C/D-like domain-containing protein</fullName>
    </recommendedName>
</protein>
<dbReference type="RefSeq" id="WP_207687867.1">
    <property type="nucleotide sequence ID" value="NZ_CP061799.1"/>
</dbReference>
<feature type="transmembrane region" description="Helical" evidence="3">
    <location>
        <begin position="373"/>
        <end position="393"/>
    </location>
</feature>
<keyword evidence="2" id="KW-0802">TPR repeat</keyword>
<keyword evidence="1" id="KW-0677">Repeat</keyword>
<feature type="transmembrane region" description="Helical" evidence="3">
    <location>
        <begin position="402"/>
        <end position="419"/>
    </location>
</feature>
<proteinExistence type="predicted"/>
<gene>
    <name evidence="4" type="ORF">dnl_42430</name>
</gene>
<keyword evidence="3" id="KW-1133">Transmembrane helix</keyword>
<evidence type="ECO:0000256" key="2">
    <source>
        <dbReference type="ARBA" id="ARBA00022803"/>
    </source>
</evidence>
<evidence type="ECO:0000313" key="5">
    <source>
        <dbReference type="Proteomes" id="UP000663720"/>
    </source>
</evidence>
<dbReference type="PANTHER" id="PTHR44227:SF3">
    <property type="entry name" value="PROTEIN O-MANNOSYL-TRANSFERASE TMTC4"/>
    <property type="match status" value="1"/>
</dbReference>
<evidence type="ECO:0000256" key="1">
    <source>
        <dbReference type="ARBA" id="ARBA00022737"/>
    </source>
</evidence>
<evidence type="ECO:0000256" key="3">
    <source>
        <dbReference type="SAM" id="Phobius"/>
    </source>
</evidence>
<dbReference type="Proteomes" id="UP000663720">
    <property type="component" value="Chromosome"/>
</dbReference>
<dbReference type="AlphaFoldDB" id="A0A975BAA4"/>
<organism evidence="4 5">
    <name type="scientific">Desulfonema limicola</name>
    <dbReference type="NCBI Taxonomy" id="45656"/>
    <lineage>
        <taxon>Bacteria</taxon>
        <taxon>Pseudomonadati</taxon>
        <taxon>Thermodesulfobacteriota</taxon>
        <taxon>Desulfobacteria</taxon>
        <taxon>Desulfobacterales</taxon>
        <taxon>Desulfococcaceae</taxon>
        <taxon>Desulfonema</taxon>
    </lineage>
</organism>
<feature type="transmembrane region" description="Helical" evidence="3">
    <location>
        <begin position="281"/>
        <end position="301"/>
    </location>
</feature>
<feature type="transmembrane region" description="Helical" evidence="3">
    <location>
        <begin position="99"/>
        <end position="120"/>
    </location>
</feature>
<sequence length="621" mass="72905">MNQIKYFSSLKINNKTLFLICFLLWLSMFALYSQSIQFDFVDYDDAAILLAHPNLYNENSFISSLKEILYNYFPREEPLVLRDITWALDSYIFGFKNPLGYHLGNVILNSFNVSFLFIFLFLTTGQILFSLLISITFGVLPVHVEPVCWIMGRKDLLVTFFMLSALIFQTLFLEAEDYRKKRFFYLGTILFTITALVSKINALTFFMVLAAHQIFYLYIKGYSSPKESLDFKHICKKILPWLLPHFLISLYIYSWYNSIVSSHGLLGRGPGSFSSEHIKNLMIFIPLVMSLYAKMIFIPFYDFSVSYYRPNVNLPLETSDLVISIFTALTVICLLIITFCKKKDIFFYLITFFILMLPYCNIVYIGIWAASRYVYFSSFCILAAVFSTIFILTKHRQDIRQFLFFIWVLYIAVNVFYNYDYQKAWKNNHSLWLHENSLKDPSILSYEALARSFFNLAKAANNPEIKTSLLNQADVIIKKGIEKYENLGVKKSGYYTTETAYYSKLYYLKGLIVELRYNNLDLQLEYFTKACNIHKSSLNVMMMARVYYNMALKSHDSEAKKILAEKSLNYFEEYVVLNKNDGIANKKNLLMLYHSYETKFPFLQDKTKKIRLFLLNQLKNR</sequence>
<dbReference type="InterPro" id="IPR052346">
    <property type="entry name" value="O-mannosyl-transferase_TMTC"/>
</dbReference>
<keyword evidence="3" id="KW-0812">Transmembrane</keyword>
<feature type="transmembrane region" description="Helical" evidence="3">
    <location>
        <begin position="238"/>
        <end position="260"/>
    </location>
</feature>
<dbReference type="KEGG" id="dli:dnl_42430"/>
<feature type="transmembrane region" description="Helical" evidence="3">
    <location>
        <begin position="156"/>
        <end position="173"/>
    </location>
</feature>
<reference evidence="4" key="1">
    <citation type="journal article" date="2021" name="Microb. Physiol.">
        <title>Proteogenomic Insights into the Physiology of Marine, Sulfate-Reducing, Filamentous Desulfonema limicola and Desulfonema magnum.</title>
        <authorList>
            <person name="Schnaars V."/>
            <person name="Wohlbrand L."/>
            <person name="Scheve S."/>
            <person name="Hinrichs C."/>
            <person name="Reinhardt R."/>
            <person name="Rabus R."/>
        </authorList>
    </citation>
    <scope>NUCLEOTIDE SEQUENCE</scope>
    <source>
        <strain evidence="4">5ac10</strain>
    </source>
</reference>
<keyword evidence="5" id="KW-1185">Reference proteome</keyword>
<feature type="transmembrane region" description="Helical" evidence="3">
    <location>
        <begin position="346"/>
        <end position="367"/>
    </location>
</feature>
<keyword evidence="3" id="KW-0472">Membrane</keyword>
<accession>A0A975BAA4</accession>
<feature type="transmembrane region" description="Helical" evidence="3">
    <location>
        <begin position="185"/>
        <end position="218"/>
    </location>
</feature>